<evidence type="ECO:0000256" key="8">
    <source>
        <dbReference type="ARBA" id="ARBA00022932"/>
    </source>
</evidence>
<keyword evidence="2" id="KW-0479">Metal-binding</keyword>
<dbReference type="EMBL" id="BGPR01014026">
    <property type="protein sequence ID" value="GBN63366.1"/>
    <property type="molecule type" value="Genomic_DNA"/>
</dbReference>
<keyword evidence="9" id="KW-0233">DNA recombination</keyword>
<dbReference type="GO" id="GO:0006310">
    <property type="term" value="P:DNA recombination"/>
    <property type="evidence" value="ECO:0007669"/>
    <property type="project" value="UniProtKB-KW"/>
</dbReference>
<keyword evidence="1" id="KW-0540">Nuclease</keyword>
<keyword evidence="4" id="KW-0378">Hydrolase</keyword>
<dbReference type="SUPFAM" id="SSF53098">
    <property type="entry name" value="Ribonuclease H-like"/>
    <property type="match status" value="1"/>
</dbReference>
<dbReference type="InterPro" id="IPR039537">
    <property type="entry name" value="Retrotran_Ty1/copia-like"/>
</dbReference>
<evidence type="ECO:0000256" key="4">
    <source>
        <dbReference type="ARBA" id="ARBA00022801"/>
    </source>
</evidence>
<evidence type="ECO:0000256" key="6">
    <source>
        <dbReference type="ARBA" id="ARBA00022908"/>
    </source>
</evidence>
<sequence>MNGVAERYNRTALEGVRSLLNEGKLPANIWVEALLAFTYLKNRFIHRKTNKTPLELWCGRKLPIQTRSIYWLSFENCWIWYPDEDKVEETKHVFFNESKIGMDSFPNNNDSTYTVTFMPEQVEEHLTIEEKEPPVQESTSRIEWKRVTKKREKGKYCWPSQCILLSYTCSST</sequence>
<gene>
    <name evidence="10" type="ORF">AVEN_46428_1</name>
</gene>
<evidence type="ECO:0000256" key="7">
    <source>
        <dbReference type="ARBA" id="ARBA00022918"/>
    </source>
</evidence>
<dbReference type="AlphaFoldDB" id="A0A4Y2QJB1"/>
<evidence type="ECO:0008006" key="12">
    <source>
        <dbReference type="Google" id="ProtNLM"/>
    </source>
</evidence>
<dbReference type="Proteomes" id="UP000499080">
    <property type="component" value="Unassembled WGS sequence"/>
</dbReference>
<keyword evidence="11" id="KW-1185">Reference proteome</keyword>
<evidence type="ECO:0000313" key="11">
    <source>
        <dbReference type="Proteomes" id="UP000499080"/>
    </source>
</evidence>
<keyword evidence="8" id="KW-0808">Transferase</keyword>
<keyword evidence="8" id="KW-0239">DNA-directed DNA polymerase</keyword>
<keyword evidence="3" id="KW-0255">Endonuclease</keyword>
<dbReference type="InterPro" id="IPR012337">
    <property type="entry name" value="RNaseH-like_sf"/>
</dbReference>
<protein>
    <recommendedName>
        <fullName evidence="12">Integrase catalytic domain-containing protein</fullName>
    </recommendedName>
</protein>
<keyword evidence="6" id="KW-0229">DNA integration</keyword>
<dbReference type="GO" id="GO:0004519">
    <property type="term" value="F:endonuclease activity"/>
    <property type="evidence" value="ECO:0007669"/>
    <property type="project" value="UniProtKB-KW"/>
</dbReference>
<evidence type="ECO:0000256" key="9">
    <source>
        <dbReference type="ARBA" id="ARBA00023172"/>
    </source>
</evidence>
<dbReference type="OrthoDB" id="5986833at2759"/>
<dbReference type="Gene3D" id="3.30.420.10">
    <property type="entry name" value="Ribonuclease H-like superfamily/Ribonuclease H"/>
    <property type="match status" value="1"/>
</dbReference>
<proteinExistence type="predicted"/>
<keyword evidence="8" id="KW-0548">Nucleotidyltransferase</keyword>
<evidence type="ECO:0000256" key="1">
    <source>
        <dbReference type="ARBA" id="ARBA00022722"/>
    </source>
</evidence>
<evidence type="ECO:0000256" key="5">
    <source>
        <dbReference type="ARBA" id="ARBA00022842"/>
    </source>
</evidence>
<dbReference type="GO" id="GO:0046872">
    <property type="term" value="F:metal ion binding"/>
    <property type="evidence" value="ECO:0007669"/>
    <property type="project" value="UniProtKB-KW"/>
</dbReference>
<name>A0A4Y2QJB1_ARAVE</name>
<evidence type="ECO:0000313" key="10">
    <source>
        <dbReference type="EMBL" id="GBN63366.1"/>
    </source>
</evidence>
<reference evidence="10 11" key="1">
    <citation type="journal article" date="2019" name="Sci. Rep.">
        <title>Orb-weaving spider Araneus ventricosus genome elucidates the spidroin gene catalogue.</title>
        <authorList>
            <person name="Kono N."/>
            <person name="Nakamura H."/>
            <person name="Ohtoshi R."/>
            <person name="Moran D.A.P."/>
            <person name="Shinohara A."/>
            <person name="Yoshida Y."/>
            <person name="Fujiwara M."/>
            <person name="Mori M."/>
            <person name="Tomita M."/>
            <person name="Arakawa K."/>
        </authorList>
    </citation>
    <scope>NUCLEOTIDE SEQUENCE [LARGE SCALE GENOMIC DNA]</scope>
</reference>
<organism evidence="10 11">
    <name type="scientific">Araneus ventricosus</name>
    <name type="common">Orbweaver spider</name>
    <name type="synonym">Epeira ventricosa</name>
    <dbReference type="NCBI Taxonomy" id="182803"/>
    <lineage>
        <taxon>Eukaryota</taxon>
        <taxon>Metazoa</taxon>
        <taxon>Ecdysozoa</taxon>
        <taxon>Arthropoda</taxon>
        <taxon>Chelicerata</taxon>
        <taxon>Arachnida</taxon>
        <taxon>Araneae</taxon>
        <taxon>Araneomorphae</taxon>
        <taxon>Entelegynae</taxon>
        <taxon>Araneoidea</taxon>
        <taxon>Araneidae</taxon>
        <taxon>Araneus</taxon>
    </lineage>
</organism>
<keyword evidence="5" id="KW-0460">Magnesium</keyword>
<dbReference type="GO" id="GO:0015074">
    <property type="term" value="P:DNA integration"/>
    <property type="evidence" value="ECO:0007669"/>
    <property type="project" value="UniProtKB-KW"/>
</dbReference>
<keyword evidence="7" id="KW-0695">RNA-directed DNA polymerase</keyword>
<dbReference type="PANTHER" id="PTHR42648:SF11">
    <property type="entry name" value="TRANSPOSON TY4-P GAG-POL POLYPROTEIN"/>
    <property type="match status" value="1"/>
</dbReference>
<evidence type="ECO:0000256" key="2">
    <source>
        <dbReference type="ARBA" id="ARBA00022723"/>
    </source>
</evidence>
<evidence type="ECO:0000256" key="3">
    <source>
        <dbReference type="ARBA" id="ARBA00022759"/>
    </source>
</evidence>
<dbReference type="GO" id="GO:0003964">
    <property type="term" value="F:RNA-directed DNA polymerase activity"/>
    <property type="evidence" value="ECO:0007669"/>
    <property type="project" value="UniProtKB-KW"/>
</dbReference>
<dbReference type="InterPro" id="IPR036397">
    <property type="entry name" value="RNaseH_sf"/>
</dbReference>
<dbReference type="GO" id="GO:0003676">
    <property type="term" value="F:nucleic acid binding"/>
    <property type="evidence" value="ECO:0007669"/>
    <property type="project" value="InterPro"/>
</dbReference>
<comment type="caution">
    <text evidence="10">The sequence shown here is derived from an EMBL/GenBank/DDBJ whole genome shotgun (WGS) entry which is preliminary data.</text>
</comment>
<accession>A0A4Y2QJB1</accession>
<dbReference type="PANTHER" id="PTHR42648">
    <property type="entry name" value="TRANSPOSASE, PUTATIVE-RELATED"/>
    <property type="match status" value="1"/>
</dbReference>
<dbReference type="GO" id="GO:0016787">
    <property type="term" value="F:hydrolase activity"/>
    <property type="evidence" value="ECO:0007669"/>
    <property type="project" value="UniProtKB-KW"/>
</dbReference>
<dbReference type="GO" id="GO:0003887">
    <property type="term" value="F:DNA-directed DNA polymerase activity"/>
    <property type="evidence" value="ECO:0007669"/>
    <property type="project" value="UniProtKB-KW"/>
</dbReference>